<dbReference type="STRING" id="1641165.XM38_04265"/>
<dbReference type="Gene3D" id="3.40.190.90">
    <property type="match status" value="1"/>
</dbReference>
<comment type="pathway">
    <text evidence="3">Carbohydrate biosynthesis; Calvin cycle.</text>
</comment>
<dbReference type="GO" id="GO:0050278">
    <property type="term" value="F:sedoheptulose-bisphosphatase activity"/>
    <property type="evidence" value="ECO:0007669"/>
    <property type="project" value="UniProtKB-EC"/>
</dbReference>
<dbReference type="Gene3D" id="3.30.540.10">
    <property type="entry name" value="Fructose-1,6-Bisphosphatase, subunit A, domain 1"/>
    <property type="match status" value="1"/>
</dbReference>
<keyword evidence="8" id="KW-0378">Hydrolase</keyword>
<dbReference type="GO" id="GO:0042132">
    <property type="term" value="F:fructose 1,6-bisphosphate 1-phosphatase activity"/>
    <property type="evidence" value="ECO:0007669"/>
    <property type="project" value="UniProtKB-EC"/>
</dbReference>
<dbReference type="KEGG" id="hhg:XM38_011360"/>
<evidence type="ECO:0000256" key="3">
    <source>
        <dbReference type="ARBA" id="ARBA00005215"/>
    </source>
</evidence>
<keyword evidence="13" id="KW-1185">Reference proteome</keyword>
<comment type="subunit">
    <text evidence="5">Homotetramer.</text>
</comment>
<accession>A0A1Z3HIX0</accession>
<evidence type="ECO:0000256" key="10">
    <source>
        <dbReference type="ARBA" id="ARBA00023277"/>
    </source>
</evidence>
<dbReference type="UniPathway" id="UPA00116"/>
<dbReference type="NCBIfam" id="TIGR00330">
    <property type="entry name" value="glpX"/>
    <property type="match status" value="1"/>
</dbReference>
<dbReference type="PANTHER" id="PTHR30447">
    <property type="entry name" value="FRUCTOSE-1,6-BISPHOSPHATASE CLASS 2"/>
    <property type="match status" value="1"/>
</dbReference>
<evidence type="ECO:0000256" key="6">
    <source>
        <dbReference type="ARBA" id="ARBA00022567"/>
    </source>
</evidence>
<dbReference type="EMBL" id="CP021983">
    <property type="protein sequence ID" value="ASC70206.1"/>
    <property type="molecule type" value="Genomic_DNA"/>
</dbReference>
<dbReference type="Pfam" id="PF03320">
    <property type="entry name" value="FBPase_glpX"/>
    <property type="match status" value="1"/>
</dbReference>
<comment type="catalytic activity">
    <reaction evidence="1">
        <text>beta-D-fructose 1,6-bisphosphate + H2O = beta-D-fructose 6-phosphate + phosphate</text>
        <dbReference type="Rhea" id="RHEA:11064"/>
        <dbReference type="ChEBI" id="CHEBI:15377"/>
        <dbReference type="ChEBI" id="CHEBI:32966"/>
        <dbReference type="ChEBI" id="CHEBI:43474"/>
        <dbReference type="ChEBI" id="CHEBI:57634"/>
        <dbReference type="EC" id="3.1.3.11"/>
    </reaction>
</comment>
<dbReference type="FunFam" id="3.40.190.90:FF:000001">
    <property type="entry name" value="Fructose-1,6-bisphosphatase"/>
    <property type="match status" value="1"/>
</dbReference>
<evidence type="ECO:0000256" key="11">
    <source>
        <dbReference type="ARBA" id="ARBA00034040"/>
    </source>
</evidence>
<evidence type="ECO:0000256" key="4">
    <source>
        <dbReference type="ARBA" id="ARBA00008989"/>
    </source>
</evidence>
<reference evidence="12 13" key="1">
    <citation type="journal article" date="2016" name="Biochim. Biophys. Acta">
        <title>Characterization of red-shifted phycobilisomes isolated from the chlorophyll f-containing cyanobacterium Halomicronema hongdechloris.</title>
        <authorList>
            <person name="Li Y."/>
            <person name="Lin Y."/>
            <person name="Garvey C.J."/>
            <person name="Birch D."/>
            <person name="Corkery R.W."/>
            <person name="Loughlin P.C."/>
            <person name="Scheer H."/>
            <person name="Willows R.D."/>
            <person name="Chen M."/>
        </authorList>
    </citation>
    <scope>NUCLEOTIDE SEQUENCE [LARGE SCALE GENOMIC DNA]</scope>
    <source>
        <strain evidence="12 13">C2206</strain>
    </source>
</reference>
<keyword evidence="10" id="KW-0119">Carbohydrate metabolism</keyword>
<dbReference type="AlphaFoldDB" id="A0A1Z3HIX0"/>
<dbReference type="SUPFAM" id="SSF56655">
    <property type="entry name" value="Carbohydrate phosphatase"/>
    <property type="match status" value="1"/>
</dbReference>
<dbReference type="CDD" id="cd01516">
    <property type="entry name" value="FBPase_glpX"/>
    <property type="match status" value="1"/>
</dbReference>
<dbReference type="GO" id="GO:0006071">
    <property type="term" value="P:glycerol metabolic process"/>
    <property type="evidence" value="ECO:0007669"/>
    <property type="project" value="InterPro"/>
</dbReference>
<dbReference type="InterPro" id="IPR004464">
    <property type="entry name" value="FBPase_class-2/SBPase"/>
</dbReference>
<dbReference type="GO" id="GO:0005829">
    <property type="term" value="C:cytosol"/>
    <property type="evidence" value="ECO:0007669"/>
    <property type="project" value="TreeGrafter"/>
</dbReference>
<evidence type="ECO:0000256" key="9">
    <source>
        <dbReference type="ARBA" id="ARBA00023211"/>
    </source>
</evidence>
<protein>
    <submittedName>
        <fullName evidence="12">D-fructose 1,6-bisphosphatase class 2/sedoheptulose 1,7-bisphosphatase</fullName>
    </submittedName>
</protein>
<comment type="catalytic activity">
    <reaction evidence="11">
        <text>D-sedoheptulose 1,7-bisphosphate + H2O = D-sedoheptulose 7-phosphate + phosphate</text>
        <dbReference type="Rhea" id="RHEA:17461"/>
        <dbReference type="ChEBI" id="CHEBI:15377"/>
        <dbReference type="ChEBI" id="CHEBI:43474"/>
        <dbReference type="ChEBI" id="CHEBI:57483"/>
        <dbReference type="ChEBI" id="CHEBI:58335"/>
        <dbReference type="EC" id="3.1.3.37"/>
    </reaction>
</comment>
<evidence type="ECO:0000256" key="2">
    <source>
        <dbReference type="ARBA" id="ARBA00003721"/>
    </source>
</evidence>
<evidence type="ECO:0000313" key="12">
    <source>
        <dbReference type="EMBL" id="ASC70206.1"/>
    </source>
</evidence>
<name>A0A1Z3HIX0_9CYAN</name>
<evidence type="ECO:0000313" key="13">
    <source>
        <dbReference type="Proteomes" id="UP000191901"/>
    </source>
</evidence>
<comment type="function">
    <text evidence="2">Catalyzes the hydrolysis of fructose 1,6-bisphosphate (Fru 1,6-P2) and sedoheptulose 1,7-bisphosphate (Sed 1,7-P2) to fructose 6-phosphate and sedoheptulose 7-phosphate, respectively.</text>
</comment>
<sequence>MNHLTTDSVYRLQFKTAASSLESVAIPTIPDYHRLIDYVTEVRRGRRTQIRQFWRICPVESTLGLEIIEVVEQAAIASSRWMGRGDKNTADHVAVEAMRERMNQIHMRGRIVIGEGERDDAPMLYIGEEVGICTHENANAFCNPDELLEIDIAVDPCEGTNLVAYGQPGSMAVLAISEKGGLFAAPDFYMKKLAAPARARGHVDINKSATENLKILSECLDRSLDELVVVVMKRDRHKDLIREIRDAGARVRLISDGDVSAALSCAFMGTNVHALMGIGAAPEGVISAAAMRCLGGHFQGQLVYDPAVVKTGLIGESKEDNIARLSEMGITDPDKVYNAEDLASGETVLFAATGITKGDLMDGVRFFHGGARTQSLVISSQSKTARFVDTIHMFDQPKSLQLR</sequence>
<gene>
    <name evidence="12" type="ORF">XM38_011360</name>
</gene>
<dbReference type="GO" id="GO:0019253">
    <property type="term" value="P:reductive pentose-phosphate cycle"/>
    <property type="evidence" value="ECO:0007669"/>
    <property type="project" value="UniProtKB-UniPathway"/>
</dbReference>
<evidence type="ECO:0000256" key="1">
    <source>
        <dbReference type="ARBA" id="ARBA00001273"/>
    </source>
</evidence>
<dbReference type="Proteomes" id="UP000191901">
    <property type="component" value="Chromosome"/>
</dbReference>
<keyword evidence="6" id="KW-0113">Calvin cycle</keyword>
<proteinExistence type="inferred from homology"/>
<evidence type="ECO:0000256" key="8">
    <source>
        <dbReference type="ARBA" id="ARBA00022801"/>
    </source>
</evidence>
<dbReference type="GO" id="GO:0030388">
    <property type="term" value="P:fructose 1,6-bisphosphate metabolic process"/>
    <property type="evidence" value="ECO:0007669"/>
    <property type="project" value="TreeGrafter"/>
</dbReference>
<dbReference type="PANTHER" id="PTHR30447:SF0">
    <property type="entry name" value="FRUCTOSE-1,6-BISPHOSPHATASE 1 CLASS 2-RELATED"/>
    <property type="match status" value="1"/>
</dbReference>
<keyword evidence="9" id="KW-0464">Manganese</keyword>
<keyword evidence="7" id="KW-0479">Metal-binding</keyword>
<evidence type="ECO:0000256" key="5">
    <source>
        <dbReference type="ARBA" id="ARBA00011881"/>
    </source>
</evidence>
<comment type="similarity">
    <text evidence="4">Belongs to the FBPase class 2 family.</text>
</comment>
<evidence type="ECO:0000256" key="7">
    <source>
        <dbReference type="ARBA" id="ARBA00022723"/>
    </source>
</evidence>
<dbReference type="GO" id="GO:0046872">
    <property type="term" value="F:metal ion binding"/>
    <property type="evidence" value="ECO:0007669"/>
    <property type="project" value="UniProtKB-KW"/>
</dbReference>
<organism evidence="12 13">
    <name type="scientific">Halomicronema hongdechloris C2206</name>
    <dbReference type="NCBI Taxonomy" id="1641165"/>
    <lineage>
        <taxon>Bacteria</taxon>
        <taxon>Bacillati</taxon>
        <taxon>Cyanobacteriota</taxon>
        <taxon>Cyanophyceae</taxon>
        <taxon>Nodosilineales</taxon>
        <taxon>Nodosilineaceae</taxon>
        <taxon>Halomicronema</taxon>
    </lineage>
</organism>
<dbReference type="GO" id="GO:0006094">
    <property type="term" value="P:gluconeogenesis"/>
    <property type="evidence" value="ECO:0007669"/>
    <property type="project" value="InterPro"/>
</dbReference>